<organism evidence="1 2">
    <name type="scientific">Rivibacter subsaxonicus</name>
    <dbReference type="NCBI Taxonomy" id="457575"/>
    <lineage>
        <taxon>Bacteria</taxon>
        <taxon>Pseudomonadati</taxon>
        <taxon>Pseudomonadota</taxon>
        <taxon>Betaproteobacteria</taxon>
        <taxon>Burkholderiales</taxon>
        <taxon>Rivibacter</taxon>
    </lineage>
</organism>
<accession>A0A4Q7VWN2</accession>
<proteinExistence type="predicted"/>
<name>A0A4Q7VWN2_9BURK</name>
<sequence length="96" mass="10268">MATFVVLMNFTEQGIKSVKQSPDRAEAFTAVATKMGVTIKSILWTVGHYDLVTTVEGSDEAVTTLLLTLGMAGNVRTETLRAYTAGEMKAIIGKLG</sequence>
<reference evidence="1 2" key="1">
    <citation type="submission" date="2019-02" db="EMBL/GenBank/DDBJ databases">
        <title>Genomic Encyclopedia of Type Strains, Phase IV (KMG-IV): sequencing the most valuable type-strain genomes for metagenomic binning, comparative biology and taxonomic classification.</title>
        <authorList>
            <person name="Goeker M."/>
        </authorList>
    </citation>
    <scope>NUCLEOTIDE SEQUENCE [LARGE SCALE GENOMIC DNA]</scope>
    <source>
        <strain evidence="1 2">DSM 19570</strain>
    </source>
</reference>
<comment type="caution">
    <text evidence="1">The sequence shown here is derived from an EMBL/GenBank/DDBJ whole genome shotgun (WGS) entry which is preliminary data.</text>
</comment>
<dbReference type="OrthoDB" id="5243930at2"/>
<gene>
    <name evidence="1" type="ORF">EV670_1431</name>
</gene>
<dbReference type="Pfam" id="PF08734">
    <property type="entry name" value="GYD"/>
    <property type="match status" value="1"/>
</dbReference>
<dbReference type="InterPro" id="IPR014845">
    <property type="entry name" value="GYD/TTHA1554"/>
</dbReference>
<protein>
    <submittedName>
        <fullName evidence="1">Uncharacterized protein with GYD domain</fullName>
    </submittedName>
</protein>
<keyword evidence="2" id="KW-1185">Reference proteome</keyword>
<evidence type="ECO:0000313" key="1">
    <source>
        <dbReference type="EMBL" id="RZU00719.1"/>
    </source>
</evidence>
<dbReference type="AlphaFoldDB" id="A0A4Q7VWN2"/>
<dbReference type="Proteomes" id="UP000293671">
    <property type="component" value="Unassembled WGS sequence"/>
</dbReference>
<evidence type="ECO:0000313" key="2">
    <source>
        <dbReference type="Proteomes" id="UP000293671"/>
    </source>
</evidence>
<dbReference type="EMBL" id="SHKP01000005">
    <property type="protein sequence ID" value="RZU00719.1"/>
    <property type="molecule type" value="Genomic_DNA"/>
</dbReference>
<dbReference type="RefSeq" id="WP_130431160.1">
    <property type="nucleotide sequence ID" value="NZ_SHKP01000005.1"/>
</dbReference>